<organism evidence="1 2">
    <name type="scientific">Araneus ventricosus</name>
    <name type="common">Orbweaver spider</name>
    <name type="synonym">Epeira ventricosa</name>
    <dbReference type="NCBI Taxonomy" id="182803"/>
    <lineage>
        <taxon>Eukaryota</taxon>
        <taxon>Metazoa</taxon>
        <taxon>Ecdysozoa</taxon>
        <taxon>Arthropoda</taxon>
        <taxon>Chelicerata</taxon>
        <taxon>Arachnida</taxon>
        <taxon>Araneae</taxon>
        <taxon>Araneomorphae</taxon>
        <taxon>Entelegynae</taxon>
        <taxon>Araneoidea</taxon>
        <taxon>Araneidae</taxon>
        <taxon>Araneus</taxon>
    </lineage>
</organism>
<keyword evidence="2" id="KW-1185">Reference proteome</keyword>
<evidence type="ECO:0000313" key="1">
    <source>
        <dbReference type="EMBL" id="GBN69122.1"/>
    </source>
</evidence>
<sequence length="183" mass="20739">MSHRTSRTTDGSHLDVHRRARTTGGSHLDVPSGGASHLDVPSDVAYHRWFTFRCPIRRSFAFRCPIGRRVPPVISLASFCLADLETLCPIPGLTVSASLPYRVGHLPAAPCSIVRWPKQWPPPTFPQVKRPRRVTFTSSFLRFVGDQRFYRRTSTHSRQQRNRSSTLTIYGKVHESTECSLIL</sequence>
<accession>A0A4Y2R0I3</accession>
<dbReference type="EMBL" id="BGPR01141779">
    <property type="protein sequence ID" value="GBN69122.1"/>
    <property type="molecule type" value="Genomic_DNA"/>
</dbReference>
<proteinExistence type="predicted"/>
<name>A0A4Y2R0I3_ARAVE</name>
<dbReference type="AlphaFoldDB" id="A0A4Y2R0I3"/>
<dbReference type="Proteomes" id="UP000499080">
    <property type="component" value="Unassembled WGS sequence"/>
</dbReference>
<gene>
    <name evidence="1" type="ORF">AVEN_81676_1</name>
</gene>
<evidence type="ECO:0000313" key="2">
    <source>
        <dbReference type="Proteomes" id="UP000499080"/>
    </source>
</evidence>
<reference evidence="1 2" key="1">
    <citation type="journal article" date="2019" name="Sci. Rep.">
        <title>Orb-weaving spider Araneus ventricosus genome elucidates the spidroin gene catalogue.</title>
        <authorList>
            <person name="Kono N."/>
            <person name="Nakamura H."/>
            <person name="Ohtoshi R."/>
            <person name="Moran D.A.P."/>
            <person name="Shinohara A."/>
            <person name="Yoshida Y."/>
            <person name="Fujiwara M."/>
            <person name="Mori M."/>
            <person name="Tomita M."/>
            <person name="Arakawa K."/>
        </authorList>
    </citation>
    <scope>NUCLEOTIDE SEQUENCE [LARGE SCALE GENOMIC DNA]</scope>
</reference>
<comment type="caution">
    <text evidence="1">The sequence shown here is derived from an EMBL/GenBank/DDBJ whole genome shotgun (WGS) entry which is preliminary data.</text>
</comment>
<protein>
    <submittedName>
        <fullName evidence="1">Uncharacterized protein</fullName>
    </submittedName>
</protein>